<dbReference type="InterPro" id="IPR018062">
    <property type="entry name" value="HTH_AraC-typ_CS"/>
</dbReference>
<dbReference type="PROSITE" id="PS01124">
    <property type="entry name" value="HTH_ARAC_FAMILY_2"/>
    <property type="match status" value="1"/>
</dbReference>
<proteinExistence type="predicted"/>
<name>A0A2N5NA98_9BACL</name>
<dbReference type="GO" id="GO:0003700">
    <property type="term" value="F:DNA-binding transcription factor activity"/>
    <property type="evidence" value="ECO:0007669"/>
    <property type="project" value="InterPro"/>
</dbReference>
<evidence type="ECO:0000256" key="3">
    <source>
        <dbReference type="ARBA" id="ARBA00023163"/>
    </source>
</evidence>
<dbReference type="InterPro" id="IPR014710">
    <property type="entry name" value="RmlC-like_jellyroll"/>
</dbReference>
<gene>
    <name evidence="5" type="ORF">B8V81_1486</name>
</gene>
<dbReference type="InterPro" id="IPR009057">
    <property type="entry name" value="Homeodomain-like_sf"/>
</dbReference>
<dbReference type="InterPro" id="IPR003313">
    <property type="entry name" value="AraC-bd"/>
</dbReference>
<evidence type="ECO:0000313" key="6">
    <source>
        <dbReference type="Proteomes" id="UP000234789"/>
    </source>
</evidence>
<reference evidence="5 6" key="1">
    <citation type="submission" date="2017-05" db="EMBL/GenBank/DDBJ databases">
        <title>Functional genome analysis of Paenibacillus pasadenensis strain R16: insights on endophytic life style and antifungal activity.</title>
        <authorList>
            <person name="Passera A."/>
            <person name="Marcolungo L."/>
            <person name="Casati P."/>
            <person name="Brasca M."/>
            <person name="Quaglino F."/>
            <person name="Delledonne M."/>
        </authorList>
    </citation>
    <scope>NUCLEOTIDE SEQUENCE [LARGE SCALE GENOMIC DNA]</scope>
    <source>
        <strain evidence="5 6">R16</strain>
    </source>
</reference>
<dbReference type="PRINTS" id="PR00032">
    <property type="entry name" value="HTHARAC"/>
</dbReference>
<evidence type="ECO:0000256" key="2">
    <source>
        <dbReference type="ARBA" id="ARBA00023125"/>
    </source>
</evidence>
<keyword evidence="6" id="KW-1185">Reference proteome</keyword>
<dbReference type="OrthoDB" id="149040at2"/>
<keyword evidence="2" id="KW-0238">DNA-binding</keyword>
<dbReference type="RefSeq" id="WP_028600528.1">
    <property type="nucleotide sequence ID" value="NZ_BIMM01000060.1"/>
</dbReference>
<dbReference type="PROSITE" id="PS00041">
    <property type="entry name" value="HTH_ARAC_FAMILY_1"/>
    <property type="match status" value="1"/>
</dbReference>
<dbReference type="SMART" id="SM00342">
    <property type="entry name" value="HTH_ARAC"/>
    <property type="match status" value="1"/>
</dbReference>
<feature type="domain" description="HTH araC/xylS-type" evidence="4">
    <location>
        <begin position="187"/>
        <end position="285"/>
    </location>
</feature>
<dbReference type="GO" id="GO:0043565">
    <property type="term" value="F:sequence-specific DNA binding"/>
    <property type="evidence" value="ECO:0007669"/>
    <property type="project" value="InterPro"/>
</dbReference>
<dbReference type="PANTHER" id="PTHR43280">
    <property type="entry name" value="ARAC-FAMILY TRANSCRIPTIONAL REGULATOR"/>
    <property type="match status" value="1"/>
</dbReference>
<dbReference type="CDD" id="cd02208">
    <property type="entry name" value="cupin_RmlC-like"/>
    <property type="match status" value="1"/>
</dbReference>
<dbReference type="EMBL" id="NFEZ01000003">
    <property type="protein sequence ID" value="PLT47262.1"/>
    <property type="molecule type" value="Genomic_DNA"/>
</dbReference>
<dbReference type="Pfam" id="PF02311">
    <property type="entry name" value="AraC_binding"/>
    <property type="match status" value="1"/>
</dbReference>
<dbReference type="PANTHER" id="PTHR43280:SF28">
    <property type="entry name" value="HTH-TYPE TRANSCRIPTIONAL ACTIVATOR RHAS"/>
    <property type="match status" value="1"/>
</dbReference>
<dbReference type="InterPro" id="IPR018060">
    <property type="entry name" value="HTH_AraC"/>
</dbReference>
<organism evidence="5 6">
    <name type="scientific">Paenibacillus pasadenensis</name>
    <dbReference type="NCBI Taxonomy" id="217090"/>
    <lineage>
        <taxon>Bacteria</taxon>
        <taxon>Bacillati</taxon>
        <taxon>Bacillota</taxon>
        <taxon>Bacilli</taxon>
        <taxon>Bacillales</taxon>
        <taxon>Paenibacillaceae</taxon>
        <taxon>Paenibacillus</taxon>
    </lineage>
</organism>
<accession>A0A2N5NA98</accession>
<evidence type="ECO:0000256" key="1">
    <source>
        <dbReference type="ARBA" id="ARBA00023015"/>
    </source>
</evidence>
<keyword evidence="3" id="KW-0804">Transcription</keyword>
<evidence type="ECO:0000313" key="5">
    <source>
        <dbReference type="EMBL" id="PLT47262.1"/>
    </source>
</evidence>
<dbReference type="InterPro" id="IPR011051">
    <property type="entry name" value="RmlC_Cupin_sf"/>
</dbReference>
<dbReference type="SUPFAM" id="SSF51182">
    <property type="entry name" value="RmlC-like cupins"/>
    <property type="match status" value="1"/>
</dbReference>
<dbReference type="SUPFAM" id="SSF46689">
    <property type="entry name" value="Homeodomain-like"/>
    <property type="match status" value="1"/>
</dbReference>
<keyword evidence="1" id="KW-0805">Transcription regulation</keyword>
<protein>
    <submittedName>
        <fullName evidence="5">Transcriptional regulator, AraC family</fullName>
    </submittedName>
</protein>
<dbReference type="AlphaFoldDB" id="A0A2N5NA98"/>
<evidence type="ECO:0000259" key="4">
    <source>
        <dbReference type="PROSITE" id="PS01124"/>
    </source>
</evidence>
<dbReference type="Proteomes" id="UP000234789">
    <property type="component" value="Unassembled WGS sequence"/>
</dbReference>
<dbReference type="Gene3D" id="2.60.120.10">
    <property type="entry name" value="Jelly Rolls"/>
    <property type="match status" value="1"/>
</dbReference>
<dbReference type="Pfam" id="PF12833">
    <property type="entry name" value="HTH_18"/>
    <property type="match status" value="1"/>
</dbReference>
<dbReference type="Gene3D" id="1.10.10.60">
    <property type="entry name" value="Homeodomain-like"/>
    <property type="match status" value="1"/>
</dbReference>
<dbReference type="InterPro" id="IPR020449">
    <property type="entry name" value="Tscrpt_reg_AraC-type_HTH"/>
</dbReference>
<sequence>MYRFRESAERLNSRISAAETGAERFFIHYWGADGRLPSNPAHKHSFFEACYVLRGTGTYRDAEALYELQSGVLFLSRPGVEHQITTEDGLAIVFVAFELDESGSEPEAAAAWRELERSAQPVRTDASGTPSALLWESLLTREDGRFPLPDGALPAAAFALLASLRTLFGAEPAGTAPASPRPSRLLRRAKRYIRDNLARPLSLSEVASALHLSERQLSRLFSGGIHESFSGYVRQERIREASRLLTLDELPIKAIAERTGFASVHYFTRMFRAAKGMPPGEFRKRSGAAPAE</sequence>
<comment type="caution">
    <text evidence="5">The sequence shown here is derived from an EMBL/GenBank/DDBJ whole genome shotgun (WGS) entry which is preliminary data.</text>
</comment>